<comment type="caution">
    <text evidence="1">The sequence shown here is derived from an EMBL/GenBank/DDBJ whole genome shotgun (WGS) entry which is preliminary data.</text>
</comment>
<organism evidence="1 2">
    <name type="scientific">Dokdonella ginsengisoli</name>
    <dbReference type="NCBI Taxonomy" id="363846"/>
    <lineage>
        <taxon>Bacteria</taxon>
        <taxon>Pseudomonadati</taxon>
        <taxon>Pseudomonadota</taxon>
        <taxon>Gammaproteobacteria</taxon>
        <taxon>Lysobacterales</taxon>
        <taxon>Rhodanobacteraceae</taxon>
        <taxon>Dokdonella</taxon>
    </lineage>
</organism>
<keyword evidence="2" id="KW-1185">Reference proteome</keyword>
<protein>
    <submittedName>
        <fullName evidence="1">Uncharacterized protein</fullName>
    </submittedName>
</protein>
<name>A0ABV9QXP0_9GAMM</name>
<dbReference type="EMBL" id="JBHSHD010000015">
    <property type="protein sequence ID" value="MFC4822145.1"/>
    <property type="molecule type" value="Genomic_DNA"/>
</dbReference>
<gene>
    <name evidence="1" type="ORF">ACFO6Q_17600</name>
</gene>
<evidence type="ECO:0000313" key="1">
    <source>
        <dbReference type="EMBL" id="MFC4822145.1"/>
    </source>
</evidence>
<dbReference type="RefSeq" id="WP_380022425.1">
    <property type="nucleotide sequence ID" value="NZ_JBHSHD010000015.1"/>
</dbReference>
<dbReference type="Proteomes" id="UP001595886">
    <property type="component" value="Unassembled WGS sequence"/>
</dbReference>
<reference evidence="2" key="1">
    <citation type="journal article" date="2019" name="Int. J. Syst. Evol. Microbiol.">
        <title>The Global Catalogue of Microorganisms (GCM) 10K type strain sequencing project: providing services to taxonomists for standard genome sequencing and annotation.</title>
        <authorList>
            <consortium name="The Broad Institute Genomics Platform"/>
            <consortium name="The Broad Institute Genome Sequencing Center for Infectious Disease"/>
            <person name="Wu L."/>
            <person name="Ma J."/>
        </authorList>
    </citation>
    <scope>NUCLEOTIDE SEQUENCE [LARGE SCALE GENOMIC DNA]</scope>
    <source>
        <strain evidence="2">CCUG 30340</strain>
    </source>
</reference>
<evidence type="ECO:0000313" key="2">
    <source>
        <dbReference type="Proteomes" id="UP001595886"/>
    </source>
</evidence>
<sequence length="237" mass="24082">MGNAIGGGGGLLSAIGGIVGTVFGGPIGAMIGQMIGGVLDQALSGAMNNNGIDQNTQDQAQTAYRDAFRQASGGLDPTGGSGSLRDQVDQFADATNASPADRGRLQQLTDELQQLVNDAVARGSAEAAGGQEARDTKGGKGEGGSWLMAIAKALGGTAGQAAARMVKLSDELAELGDKKAGLADSKDTKAKEQAASDYNQKQVEFQGASQEFTLLMNTISTAIKSLGESLTTMARKQ</sequence>
<accession>A0ABV9QXP0</accession>
<proteinExistence type="predicted"/>